<organism evidence="1">
    <name type="scientific">Rhizophagus irregularis (strain DAOM 181602 / DAOM 197198 / MUCL 43194)</name>
    <name type="common">Arbuscular mycorrhizal fungus</name>
    <name type="synonym">Glomus intraradices</name>
    <dbReference type="NCBI Taxonomy" id="747089"/>
    <lineage>
        <taxon>Eukaryota</taxon>
        <taxon>Fungi</taxon>
        <taxon>Fungi incertae sedis</taxon>
        <taxon>Mucoromycota</taxon>
        <taxon>Glomeromycotina</taxon>
        <taxon>Glomeromycetes</taxon>
        <taxon>Glomerales</taxon>
        <taxon>Glomeraceae</taxon>
        <taxon>Rhizophagus</taxon>
    </lineage>
</organism>
<sequence length="74" mass="8446">MERNWFVQFEPAQVSPFNSISLESEWTERDIFTSLALIGNKLFTKSQSRDMKIPPFGVSYCLTTINPTNPTSLS</sequence>
<proteinExistence type="predicted"/>
<name>U9TVF2_RHIID</name>
<dbReference type="AlphaFoldDB" id="U9TVF2"/>
<dbReference type="HOGENOM" id="CLU_2689058_0_0_1"/>
<evidence type="ECO:0000313" key="1">
    <source>
        <dbReference type="EMBL" id="ESA12060.1"/>
    </source>
</evidence>
<gene>
    <name evidence="1" type="ORF">GLOINDRAFT_347547</name>
</gene>
<dbReference type="EMBL" id="KI285317">
    <property type="protein sequence ID" value="ESA12060.1"/>
    <property type="molecule type" value="Genomic_DNA"/>
</dbReference>
<protein>
    <submittedName>
        <fullName evidence="1">Uncharacterized protein</fullName>
    </submittedName>
</protein>
<reference evidence="1" key="1">
    <citation type="submission" date="2013-07" db="EMBL/GenBank/DDBJ databases">
        <title>The genome of an arbuscular mycorrhizal fungus provides insights into the evolution of the oldest plant symbiosis.</title>
        <authorList>
            <consortium name="DOE Joint Genome Institute"/>
            <person name="Tisserant E."/>
            <person name="Malbreil M."/>
            <person name="Kuo A."/>
            <person name="Kohler A."/>
            <person name="Symeonidi A."/>
            <person name="Balestrini R."/>
            <person name="Charron P."/>
            <person name="Duensing N."/>
            <person name="Frei-dit-Frey N."/>
            <person name="Gianinazzi-Pearson V."/>
            <person name="Gilbert B."/>
            <person name="Handa Y."/>
            <person name="Hijri M."/>
            <person name="Kaul R."/>
            <person name="Kawaguchi M."/>
            <person name="Krajinski F."/>
            <person name="Lammers P."/>
            <person name="Lapierre D."/>
            <person name="Masclaux F.G."/>
            <person name="Murat C."/>
            <person name="Morin E."/>
            <person name="Ndikumana S."/>
            <person name="Pagni M."/>
            <person name="Petitpierre D."/>
            <person name="Requena N."/>
            <person name="Rosikiewicz P."/>
            <person name="Riley R."/>
            <person name="Saito K."/>
            <person name="San Clemente H."/>
            <person name="Shapiro H."/>
            <person name="van Tuinen D."/>
            <person name="Becard G."/>
            <person name="Bonfante P."/>
            <person name="Paszkowski U."/>
            <person name="Shachar-Hill Y."/>
            <person name="Young J.P."/>
            <person name="Sanders I.R."/>
            <person name="Henrissat B."/>
            <person name="Rensing S.A."/>
            <person name="Grigoriev I.V."/>
            <person name="Corradi N."/>
            <person name="Roux C."/>
            <person name="Martin F."/>
        </authorList>
    </citation>
    <scope>NUCLEOTIDE SEQUENCE</scope>
    <source>
        <strain evidence="1">DAOM 197198</strain>
    </source>
</reference>
<accession>U9TVF2</accession>